<evidence type="ECO:0000313" key="1">
    <source>
        <dbReference type="EMBL" id="RJG42785.1"/>
    </source>
</evidence>
<dbReference type="AlphaFoldDB" id="A0A418YE17"/>
<dbReference type="RefSeq" id="WP_119910986.1">
    <property type="nucleotide sequence ID" value="NZ_QZCH01000014.1"/>
</dbReference>
<name>A0A418YE17_9GAMM</name>
<comment type="caution">
    <text evidence="1">The sequence shown here is derived from an EMBL/GenBank/DDBJ whole genome shotgun (WGS) entry which is preliminary data.</text>
</comment>
<protein>
    <submittedName>
        <fullName evidence="1">Uncharacterized protein</fullName>
    </submittedName>
</protein>
<dbReference type="Proteomes" id="UP000283255">
    <property type="component" value="Unassembled WGS sequence"/>
</dbReference>
<dbReference type="EMBL" id="QZCH01000014">
    <property type="protein sequence ID" value="RJG42785.1"/>
    <property type="molecule type" value="Genomic_DNA"/>
</dbReference>
<keyword evidence="2" id="KW-1185">Reference proteome</keyword>
<organism evidence="1 2">
    <name type="scientific">Motilimonas pumila</name>
    <dbReference type="NCBI Taxonomy" id="2303987"/>
    <lineage>
        <taxon>Bacteria</taxon>
        <taxon>Pseudomonadati</taxon>
        <taxon>Pseudomonadota</taxon>
        <taxon>Gammaproteobacteria</taxon>
        <taxon>Alteromonadales</taxon>
        <taxon>Alteromonadales genera incertae sedis</taxon>
        <taxon>Motilimonas</taxon>
    </lineage>
</organism>
<gene>
    <name evidence="1" type="ORF">D1Z90_11895</name>
</gene>
<reference evidence="1 2" key="1">
    <citation type="submission" date="2018-09" db="EMBL/GenBank/DDBJ databases">
        <authorList>
            <person name="Wang F."/>
        </authorList>
    </citation>
    <scope>NUCLEOTIDE SEQUENCE [LARGE SCALE GENOMIC DNA]</scope>
    <source>
        <strain evidence="1 2">PLHSC7-2</strain>
    </source>
</reference>
<proteinExistence type="predicted"/>
<reference evidence="1 2" key="2">
    <citation type="submission" date="2019-01" db="EMBL/GenBank/DDBJ databases">
        <title>Motilimonas pumilus sp. nov., isolated from the gut of sea cucumber (Apostichopus japonicus).</title>
        <authorList>
            <person name="Wang F.-Q."/>
            <person name="Ren L.-H."/>
            <person name="Lin Y.-W."/>
            <person name="Sun G.-H."/>
            <person name="Du Z.-J."/>
            <person name="Zhao J.-X."/>
            <person name="Liu X.-J."/>
            <person name="Liu L.-J."/>
        </authorList>
    </citation>
    <scope>NUCLEOTIDE SEQUENCE [LARGE SCALE GENOMIC DNA]</scope>
    <source>
        <strain evidence="1 2">PLHSC7-2</strain>
    </source>
</reference>
<sequence>MKKLELNRDDLTRPHKAYRKWLLMQAQMQQDYADSEKAISLLKLVEAVYGADLTTGLMLCRAWSDSGMLEPLEEKVNILLAQHELSGEQRAAIYYCLSVARWNAGDRIGARKAHRLYASLMTSNLQEAHEKSTD</sequence>
<evidence type="ECO:0000313" key="2">
    <source>
        <dbReference type="Proteomes" id="UP000283255"/>
    </source>
</evidence>
<dbReference type="OrthoDB" id="6400950at2"/>
<accession>A0A418YE17</accession>